<comment type="caution">
    <text evidence="2">The sequence shown here is derived from an EMBL/GenBank/DDBJ whole genome shotgun (WGS) entry which is preliminary data.</text>
</comment>
<sequence>MGHPIFQDAPSRDMTKAQERQADLDTQIAEFLAKGGEIKAFDNFRRPIESGPWRSKSINPEQQKPAQAAPIKAKPAKPAAPLKAKPVPEVPAEPVVVATIDLSAELRALRKQTAAINRRLNRLSCSMGGRA</sequence>
<accession>A0AA42QBX0</accession>
<feature type="region of interest" description="Disordered" evidence="1">
    <location>
        <begin position="43"/>
        <end position="86"/>
    </location>
</feature>
<dbReference type="EMBL" id="JAOCJE010000001">
    <property type="protein sequence ID" value="MDH1339794.1"/>
    <property type="molecule type" value="Genomic_DNA"/>
</dbReference>
<dbReference type="AlphaFoldDB" id="A0AA42QBX0"/>
<protein>
    <submittedName>
        <fullName evidence="2">Uncharacterized protein</fullName>
    </submittedName>
</protein>
<gene>
    <name evidence="2" type="ORF">N5J11_11205</name>
</gene>
<reference evidence="2" key="1">
    <citation type="submission" date="2022-09" db="EMBL/GenBank/DDBJ databases">
        <title>Intensive care unit water sources are persistently colonized with multi-drug resistant bacteria and are the site of extensive horizontal gene transfer of antibiotic resistance genes.</title>
        <authorList>
            <person name="Diorio-Toth L."/>
        </authorList>
    </citation>
    <scope>NUCLEOTIDE SEQUENCE</scope>
    <source>
        <strain evidence="2">GD03704</strain>
    </source>
</reference>
<evidence type="ECO:0000256" key="1">
    <source>
        <dbReference type="SAM" id="MobiDB-lite"/>
    </source>
</evidence>
<proteinExistence type="predicted"/>
<evidence type="ECO:0000313" key="2">
    <source>
        <dbReference type="EMBL" id="MDH1339794.1"/>
    </source>
</evidence>
<organism evidence="2 3">
    <name type="scientific">Ectopseudomonas oleovorans</name>
    <name type="common">Pseudomonas oleovorans</name>
    <dbReference type="NCBI Taxonomy" id="301"/>
    <lineage>
        <taxon>Bacteria</taxon>
        <taxon>Pseudomonadati</taxon>
        <taxon>Pseudomonadota</taxon>
        <taxon>Gammaproteobacteria</taxon>
        <taxon>Pseudomonadales</taxon>
        <taxon>Pseudomonadaceae</taxon>
        <taxon>Ectopseudomonas</taxon>
    </lineage>
</organism>
<dbReference type="RefSeq" id="WP_279534324.1">
    <property type="nucleotide sequence ID" value="NZ_CP104579.1"/>
</dbReference>
<feature type="compositionally biased region" description="Low complexity" evidence="1">
    <location>
        <begin position="60"/>
        <end position="86"/>
    </location>
</feature>
<evidence type="ECO:0000313" key="3">
    <source>
        <dbReference type="Proteomes" id="UP001161697"/>
    </source>
</evidence>
<name>A0AA42QBX0_ECTOL</name>
<dbReference type="Proteomes" id="UP001161697">
    <property type="component" value="Unassembled WGS sequence"/>
</dbReference>
<feature type="region of interest" description="Disordered" evidence="1">
    <location>
        <begin position="1"/>
        <end position="22"/>
    </location>
</feature>
<feature type="compositionally biased region" description="Basic and acidic residues" evidence="1">
    <location>
        <begin position="10"/>
        <end position="22"/>
    </location>
</feature>